<dbReference type="Proteomes" id="UP000007110">
    <property type="component" value="Unassembled WGS sequence"/>
</dbReference>
<comment type="cofactor">
    <cofactor evidence="2">
        <name>Mg(2+)</name>
        <dbReference type="ChEBI" id="CHEBI:18420"/>
    </cofactor>
</comment>
<keyword evidence="12" id="KW-0443">Lipid metabolism</keyword>
<dbReference type="GO" id="GO:0009240">
    <property type="term" value="P:isopentenyl diphosphate biosynthetic process"/>
    <property type="evidence" value="ECO:0000318"/>
    <property type="project" value="GO_Central"/>
</dbReference>
<keyword evidence="9" id="KW-0756">Sterol biosynthesis</keyword>
<evidence type="ECO:0000256" key="12">
    <source>
        <dbReference type="ARBA" id="ARBA00023098"/>
    </source>
</evidence>
<dbReference type="PIRSF" id="PIRSF018427">
    <property type="entry name" value="Isopntndiph_ism"/>
    <property type="match status" value="1"/>
</dbReference>
<keyword evidence="9" id="KW-0152">Cholesterol biosynthesis</keyword>
<dbReference type="NCBIfam" id="TIGR02150">
    <property type="entry name" value="IPP_isom_1"/>
    <property type="match status" value="1"/>
</dbReference>
<comment type="function">
    <text evidence="3">Catalyzes the 1,3-allylic rearrangement of the homoallylic substrate isopentenyl (IPP) to its highly electrophilic allylic isomer, dimethylallyl diphosphate (DMAPP).</text>
</comment>
<dbReference type="NCBIfam" id="NF002995">
    <property type="entry name" value="PRK03759.1"/>
    <property type="match status" value="1"/>
</dbReference>
<keyword evidence="9" id="KW-0753">Steroid metabolism</keyword>
<dbReference type="UniPathway" id="UPA00059">
    <property type="reaction ID" value="UER00104"/>
</dbReference>
<evidence type="ECO:0000256" key="8">
    <source>
        <dbReference type="ARBA" id="ARBA00022723"/>
    </source>
</evidence>
<dbReference type="InParanoid" id="A0A7M7TH29"/>
<evidence type="ECO:0000256" key="6">
    <source>
        <dbReference type="ARBA" id="ARBA00012057"/>
    </source>
</evidence>
<reference evidence="17" key="1">
    <citation type="submission" date="2015-02" db="EMBL/GenBank/DDBJ databases">
        <title>Genome sequencing for Strongylocentrotus purpuratus.</title>
        <authorList>
            <person name="Murali S."/>
            <person name="Liu Y."/>
            <person name="Vee V."/>
            <person name="English A."/>
            <person name="Wang M."/>
            <person name="Skinner E."/>
            <person name="Han Y."/>
            <person name="Muzny D.M."/>
            <person name="Worley K.C."/>
            <person name="Gibbs R.A."/>
        </authorList>
    </citation>
    <scope>NUCLEOTIDE SEQUENCE</scope>
</reference>
<accession>A0A7M7TH29</accession>
<evidence type="ECO:0000256" key="2">
    <source>
        <dbReference type="ARBA" id="ARBA00001946"/>
    </source>
</evidence>
<evidence type="ECO:0000313" key="17">
    <source>
        <dbReference type="Proteomes" id="UP000007110"/>
    </source>
</evidence>
<dbReference type="InterPro" id="IPR011876">
    <property type="entry name" value="IsopentenylPP_isomerase_typ1"/>
</dbReference>
<keyword evidence="9" id="KW-0153">Cholesterol metabolism</keyword>
<evidence type="ECO:0000256" key="14">
    <source>
        <dbReference type="ARBA" id="ARBA00023235"/>
    </source>
</evidence>
<evidence type="ECO:0000256" key="7">
    <source>
        <dbReference type="ARBA" id="ARBA00022516"/>
    </source>
</evidence>
<proteinExistence type="inferred from homology"/>
<comment type="catalytic activity">
    <reaction evidence="1">
        <text>isopentenyl diphosphate = dimethylallyl diphosphate</text>
        <dbReference type="Rhea" id="RHEA:23284"/>
        <dbReference type="ChEBI" id="CHEBI:57623"/>
        <dbReference type="ChEBI" id="CHEBI:128769"/>
        <dbReference type="EC" id="5.3.3.2"/>
    </reaction>
</comment>
<dbReference type="FunCoup" id="A0A7M7TH29">
    <property type="interactions" value="1631"/>
</dbReference>
<evidence type="ECO:0000256" key="4">
    <source>
        <dbReference type="ARBA" id="ARBA00004826"/>
    </source>
</evidence>
<dbReference type="PANTHER" id="PTHR10885">
    <property type="entry name" value="ISOPENTENYL-DIPHOSPHATE DELTA-ISOMERASE"/>
    <property type="match status" value="1"/>
</dbReference>
<evidence type="ECO:0000313" key="16">
    <source>
        <dbReference type="EnsemblMetazoa" id="XP_791068"/>
    </source>
</evidence>
<dbReference type="OrthoDB" id="510307at2759"/>
<evidence type="ECO:0000256" key="9">
    <source>
        <dbReference type="ARBA" id="ARBA00022778"/>
    </source>
</evidence>
<feature type="domain" description="Nudix hydrolase" evidence="15">
    <location>
        <begin position="80"/>
        <end position="231"/>
    </location>
</feature>
<dbReference type="SUPFAM" id="SSF55811">
    <property type="entry name" value="Nudix"/>
    <property type="match status" value="1"/>
</dbReference>
<dbReference type="GeneID" id="586184"/>
<dbReference type="CDD" id="cd02885">
    <property type="entry name" value="NUDIX_IPP_Isomerase"/>
    <property type="match status" value="1"/>
</dbReference>
<dbReference type="GO" id="GO:0004452">
    <property type="term" value="F:isopentenyl-diphosphate delta-isomerase activity"/>
    <property type="evidence" value="ECO:0000318"/>
    <property type="project" value="GO_Central"/>
</dbReference>
<evidence type="ECO:0000256" key="10">
    <source>
        <dbReference type="ARBA" id="ARBA00022842"/>
    </source>
</evidence>
<evidence type="ECO:0000256" key="5">
    <source>
        <dbReference type="ARBA" id="ARBA00007579"/>
    </source>
</evidence>
<evidence type="ECO:0000256" key="13">
    <source>
        <dbReference type="ARBA" id="ARBA00023229"/>
    </source>
</evidence>
<keyword evidence="14" id="KW-0413">Isomerase</keyword>
<dbReference type="PANTHER" id="PTHR10885:SF0">
    <property type="entry name" value="ISOPENTENYL-DIPHOSPHATE DELTA-ISOMERASE"/>
    <property type="match status" value="1"/>
</dbReference>
<dbReference type="GO" id="GO:0006695">
    <property type="term" value="P:cholesterol biosynthetic process"/>
    <property type="evidence" value="ECO:0007669"/>
    <property type="project" value="UniProtKB-KW"/>
</dbReference>
<comment type="similarity">
    <text evidence="5">Belongs to the IPP isomerase type 1 family.</text>
</comment>
<dbReference type="GO" id="GO:0046872">
    <property type="term" value="F:metal ion binding"/>
    <property type="evidence" value="ECO:0007669"/>
    <property type="project" value="UniProtKB-KW"/>
</dbReference>
<dbReference type="PROSITE" id="PS51462">
    <property type="entry name" value="NUDIX"/>
    <property type="match status" value="1"/>
</dbReference>
<dbReference type="EnsemblMetazoa" id="XM_785975">
    <property type="protein sequence ID" value="XP_791068"/>
    <property type="gene ID" value="LOC586184"/>
</dbReference>
<evidence type="ECO:0000256" key="3">
    <source>
        <dbReference type="ARBA" id="ARBA00003951"/>
    </source>
</evidence>
<dbReference type="RefSeq" id="XP_791068.4">
    <property type="nucleotide sequence ID" value="XM_785975.5"/>
</dbReference>
<dbReference type="EC" id="5.3.3.2" evidence="6"/>
<dbReference type="OMA" id="KAPFDNG"/>
<dbReference type="AlphaFoldDB" id="A0A7M7TH29"/>
<dbReference type="FunFam" id="3.90.79.10:FF:000012">
    <property type="entry name" value="Isopentenyl-diphosphate Delta-isomerase 1"/>
    <property type="match status" value="1"/>
</dbReference>
<protein>
    <recommendedName>
        <fullName evidence="6">isopentenyl-diphosphate Delta-isomerase</fullName>
        <ecNumber evidence="6">5.3.3.2</ecNumber>
    </recommendedName>
</protein>
<dbReference type="GO" id="GO:0005737">
    <property type="term" value="C:cytoplasm"/>
    <property type="evidence" value="ECO:0000318"/>
    <property type="project" value="GO_Central"/>
</dbReference>
<keyword evidence="11" id="KW-0752">Steroid biosynthesis</keyword>
<reference evidence="16" key="2">
    <citation type="submission" date="2021-01" db="UniProtKB">
        <authorList>
            <consortium name="EnsemblMetazoa"/>
        </authorList>
    </citation>
    <scope>IDENTIFICATION</scope>
</reference>
<dbReference type="Gene3D" id="3.90.79.10">
    <property type="entry name" value="Nucleoside Triphosphate Pyrophosphohydrolase"/>
    <property type="match status" value="1"/>
</dbReference>
<dbReference type="GO" id="GO:0050992">
    <property type="term" value="P:dimethylallyl diphosphate biosynthetic process"/>
    <property type="evidence" value="ECO:0007669"/>
    <property type="project" value="UniProtKB-UniPathway"/>
</dbReference>
<dbReference type="Pfam" id="PF00293">
    <property type="entry name" value="NUDIX"/>
    <property type="match status" value="1"/>
</dbReference>
<keyword evidence="9" id="KW-1207">Sterol metabolism</keyword>
<sequence>MILRRVRSFLPAFQQFHCILSSKSRQLSRLMMSSATTDNLDDTQVQLLAEQCIVVDRDDNVIGAASKKECHLYENIQKGLLHRAFSVFLFNNKGELLLQQRSDAKITFPGFWANTCCSHPLHFDEEMELKDALGVKRAARRKLKHELGIEPEQVPIEGFTYLTRVHYQAASNEGIWGEHEIDHVLIFQGEVDLNPEPNEVQEVRYVNPTQLEELLCAGDREDARVSPWFAKISRHLLIPKWWTKLEDVSSFQDHETIHRL</sequence>
<evidence type="ECO:0000256" key="1">
    <source>
        <dbReference type="ARBA" id="ARBA00000374"/>
    </source>
</evidence>
<keyword evidence="7" id="KW-0444">Lipid biosynthesis</keyword>
<keyword evidence="13" id="KW-0414">Isoprene biosynthesis</keyword>
<name>A0A7M7TH29_STRPU</name>
<evidence type="ECO:0000256" key="11">
    <source>
        <dbReference type="ARBA" id="ARBA00022955"/>
    </source>
</evidence>
<keyword evidence="8" id="KW-0479">Metal-binding</keyword>
<dbReference type="InterPro" id="IPR015797">
    <property type="entry name" value="NUDIX_hydrolase-like_dom_sf"/>
</dbReference>
<comment type="pathway">
    <text evidence="4">Isoprenoid biosynthesis; dimethylallyl diphosphate biosynthesis; dimethylallyl diphosphate from isopentenyl diphosphate: step 1/1.</text>
</comment>
<dbReference type="InterPro" id="IPR000086">
    <property type="entry name" value="NUDIX_hydrolase_dom"/>
</dbReference>
<keyword evidence="10" id="KW-0460">Magnesium</keyword>
<evidence type="ECO:0000259" key="15">
    <source>
        <dbReference type="PROSITE" id="PS51462"/>
    </source>
</evidence>
<keyword evidence="17" id="KW-1185">Reference proteome</keyword>
<organism evidence="16 17">
    <name type="scientific">Strongylocentrotus purpuratus</name>
    <name type="common">Purple sea urchin</name>
    <dbReference type="NCBI Taxonomy" id="7668"/>
    <lineage>
        <taxon>Eukaryota</taxon>
        <taxon>Metazoa</taxon>
        <taxon>Echinodermata</taxon>
        <taxon>Eleutherozoa</taxon>
        <taxon>Echinozoa</taxon>
        <taxon>Echinoidea</taxon>
        <taxon>Euechinoidea</taxon>
        <taxon>Echinacea</taxon>
        <taxon>Camarodonta</taxon>
        <taxon>Echinidea</taxon>
        <taxon>Strongylocentrotidae</taxon>
        <taxon>Strongylocentrotus</taxon>
    </lineage>
</organism>